<protein>
    <submittedName>
        <fullName evidence="1">MADS-box transcription factor 23-like isoform X1</fullName>
    </submittedName>
</protein>
<dbReference type="Proteomes" id="UP000325315">
    <property type="component" value="Unassembled WGS sequence"/>
</dbReference>
<proteinExistence type="predicted"/>
<accession>A0A5B6W3F3</accession>
<name>A0A5B6W3F3_9ROSI</name>
<evidence type="ECO:0000313" key="2">
    <source>
        <dbReference type="Proteomes" id="UP000325315"/>
    </source>
</evidence>
<comment type="caution">
    <text evidence="1">The sequence shown here is derived from an EMBL/GenBank/DDBJ whole genome shotgun (WGS) entry which is preliminary data.</text>
</comment>
<reference evidence="2" key="1">
    <citation type="journal article" date="2019" name="Plant Biotechnol. J.">
        <title>Genome sequencing of the Australian wild diploid species Gossypium australe highlights disease resistance and delayed gland morphogenesis.</title>
        <authorList>
            <person name="Cai Y."/>
            <person name="Cai X."/>
            <person name="Wang Q."/>
            <person name="Wang P."/>
            <person name="Zhang Y."/>
            <person name="Cai C."/>
            <person name="Xu Y."/>
            <person name="Wang K."/>
            <person name="Zhou Z."/>
            <person name="Wang C."/>
            <person name="Geng S."/>
            <person name="Li B."/>
            <person name="Dong Q."/>
            <person name="Hou Y."/>
            <person name="Wang H."/>
            <person name="Ai P."/>
            <person name="Liu Z."/>
            <person name="Yi F."/>
            <person name="Sun M."/>
            <person name="An G."/>
            <person name="Cheng J."/>
            <person name="Zhang Y."/>
            <person name="Shi Q."/>
            <person name="Xie Y."/>
            <person name="Shi X."/>
            <person name="Chang Y."/>
            <person name="Huang F."/>
            <person name="Chen Y."/>
            <person name="Hong S."/>
            <person name="Mi L."/>
            <person name="Sun Q."/>
            <person name="Zhang L."/>
            <person name="Zhou B."/>
            <person name="Peng R."/>
            <person name="Zhang X."/>
            <person name="Liu F."/>
        </authorList>
    </citation>
    <scope>NUCLEOTIDE SEQUENCE [LARGE SCALE GENOMIC DNA]</scope>
    <source>
        <strain evidence="2">cv. PA1801</strain>
    </source>
</reference>
<evidence type="ECO:0000313" key="1">
    <source>
        <dbReference type="EMBL" id="KAA3475728.1"/>
    </source>
</evidence>
<sequence>MKLQVTSFHNYPIRYLFWVVMGSEGPHCTRELRNIWNYERQSSSAVVSPEPFRSCLTQKHPQSH</sequence>
<keyword evidence="2" id="KW-1185">Reference proteome</keyword>
<dbReference type="OrthoDB" id="1898716at2759"/>
<dbReference type="EMBL" id="SMMG02000005">
    <property type="protein sequence ID" value="KAA3475728.1"/>
    <property type="molecule type" value="Genomic_DNA"/>
</dbReference>
<gene>
    <name evidence="1" type="ORF">EPI10_025873</name>
</gene>
<organism evidence="1 2">
    <name type="scientific">Gossypium australe</name>
    <dbReference type="NCBI Taxonomy" id="47621"/>
    <lineage>
        <taxon>Eukaryota</taxon>
        <taxon>Viridiplantae</taxon>
        <taxon>Streptophyta</taxon>
        <taxon>Embryophyta</taxon>
        <taxon>Tracheophyta</taxon>
        <taxon>Spermatophyta</taxon>
        <taxon>Magnoliopsida</taxon>
        <taxon>eudicotyledons</taxon>
        <taxon>Gunneridae</taxon>
        <taxon>Pentapetalae</taxon>
        <taxon>rosids</taxon>
        <taxon>malvids</taxon>
        <taxon>Malvales</taxon>
        <taxon>Malvaceae</taxon>
        <taxon>Malvoideae</taxon>
        <taxon>Gossypium</taxon>
    </lineage>
</organism>
<dbReference type="AlphaFoldDB" id="A0A5B6W3F3"/>